<dbReference type="InterPro" id="IPR043129">
    <property type="entry name" value="ATPase_NBD"/>
</dbReference>
<dbReference type="PANTHER" id="PTHR18964:SF169">
    <property type="entry name" value="N-ACETYLMANNOSAMINE KINASE"/>
    <property type="match status" value="1"/>
</dbReference>
<accession>A0A0M2H0K8</accession>
<evidence type="ECO:0000313" key="3">
    <source>
        <dbReference type="Proteomes" id="UP000033956"/>
    </source>
</evidence>
<dbReference type="EC" id="2.7.1.2" evidence="2"/>
<name>A0A0M2H0K8_9MICO</name>
<evidence type="ECO:0000256" key="1">
    <source>
        <dbReference type="ARBA" id="ARBA00006479"/>
    </source>
</evidence>
<organism evidence="2 3">
    <name type="scientific">Microbacterium terrae</name>
    <dbReference type="NCBI Taxonomy" id="69369"/>
    <lineage>
        <taxon>Bacteria</taxon>
        <taxon>Bacillati</taxon>
        <taxon>Actinomycetota</taxon>
        <taxon>Actinomycetes</taxon>
        <taxon>Micrococcales</taxon>
        <taxon>Microbacteriaceae</taxon>
        <taxon>Microbacterium</taxon>
    </lineage>
</organism>
<dbReference type="STRING" id="92835.RS81_03302"/>
<dbReference type="Proteomes" id="UP000033956">
    <property type="component" value="Unassembled WGS sequence"/>
</dbReference>
<dbReference type="Gene3D" id="3.30.420.40">
    <property type="match status" value="2"/>
</dbReference>
<comment type="similarity">
    <text evidence="1">Belongs to the ROK (NagC/XylR) family.</text>
</comment>
<keyword evidence="2" id="KW-0808">Transferase</keyword>
<dbReference type="RefSeq" id="WP_052682635.1">
    <property type="nucleotide sequence ID" value="NZ_BAAAUP010000002.1"/>
</dbReference>
<dbReference type="PATRIC" id="fig|92835.4.peg.3334"/>
<reference evidence="2 3" key="1">
    <citation type="submission" date="2015-02" db="EMBL/GenBank/DDBJ databases">
        <title>Draft genome sequences of ten Microbacterium spp. with emphasis on heavy metal contaminated environments.</title>
        <authorList>
            <person name="Corretto E."/>
        </authorList>
    </citation>
    <scope>NUCLEOTIDE SEQUENCE [LARGE SCALE GENOMIC DNA]</scope>
    <source>
        <strain evidence="2 3">DSM 12510</strain>
    </source>
</reference>
<sequence>MTGGEIAVGLDVGGTKVFGVAIDDAGVVVASTMLATQRGEAGVLAGVCEAVDDLVAQTGGAAVGSIGIGIPGVVDVDSGMVEHSINLGLHHMALAARVMETLGVPTAVDNDVILAAVGEAARRPGIGSLSLLSIGTGFAAGSVIDGEPVRGSRGVAGEIGHLPVDPHGPVCGCGQRGCLELFVSGSGIARMWPVSEGHAALDLASRAAAGEPDAVTVFGLVIDRLAWAIQQVALSTDPECIVVGGGVAALGGLVFEPLEERLRRAEECSAFVASLQLIRRVEPGSGPETAAAGAARYGRRVAVGRRAAGRVTG</sequence>
<dbReference type="SUPFAM" id="SSF53067">
    <property type="entry name" value="Actin-like ATPase domain"/>
    <property type="match status" value="1"/>
</dbReference>
<keyword evidence="3" id="KW-1185">Reference proteome</keyword>
<protein>
    <submittedName>
        <fullName evidence="2">Glucokinase</fullName>
        <ecNumber evidence="2">2.7.1.2</ecNumber>
    </submittedName>
</protein>
<dbReference type="InterPro" id="IPR000600">
    <property type="entry name" value="ROK"/>
</dbReference>
<proteinExistence type="inferred from homology"/>
<comment type="caution">
    <text evidence="2">The sequence shown here is derived from an EMBL/GenBank/DDBJ whole genome shotgun (WGS) entry which is preliminary data.</text>
</comment>
<gene>
    <name evidence="2" type="primary">glcK_2</name>
    <name evidence="2" type="ORF">RS81_03302</name>
</gene>
<dbReference type="GO" id="GO:0004340">
    <property type="term" value="F:glucokinase activity"/>
    <property type="evidence" value="ECO:0007669"/>
    <property type="project" value="UniProtKB-EC"/>
</dbReference>
<evidence type="ECO:0000313" key="2">
    <source>
        <dbReference type="EMBL" id="KJL37545.1"/>
    </source>
</evidence>
<dbReference type="AlphaFoldDB" id="A0A0M2H0K8"/>
<dbReference type="PANTHER" id="PTHR18964">
    <property type="entry name" value="ROK (REPRESSOR, ORF, KINASE) FAMILY"/>
    <property type="match status" value="1"/>
</dbReference>
<dbReference type="EMBL" id="JYIZ01000057">
    <property type="protein sequence ID" value="KJL37545.1"/>
    <property type="molecule type" value="Genomic_DNA"/>
</dbReference>
<dbReference type="Pfam" id="PF00480">
    <property type="entry name" value="ROK"/>
    <property type="match status" value="1"/>
</dbReference>